<dbReference type="EMBL" id="NSKD01000001">
    <property type="protein sequence ID" value="PAU82356.1"/>
    <property type="molecule type" value="Genomic_DNA"/>
</dbReference>
<reference evidence="3 4" key="1">
    <citation type="submission" date="2017-08" db="EMBL/GenBank/DDBJ databases">
        <title>Halovibrio sewagensis sp. nov., isolated from wastewater of high salinity.</title>
        <authorList>
            <person name="Dong X."/>
            <person name="Zhang G."/>
        </authorList>
    </citation>
    <scope>NUCLEOTIDE SEQUENCE [LARGE SCALE GENOMIC DNA]</scope>
    <source>
        <strain evidence="3 4">YL5-2</strain>
    </source>
</reference>
<evidence type="ECO:0000256" key="1">
    <source>
        <dbReference type="SAM" id="SignalP"/>
    </source>
</evidence>
<organism evidence="3 4">
    <name type="scientific">Halovibrio salipaludis</name>
    <dbReference type="NCBI Taxonomy" id="2032626"/>
    <lineage>
        <taxon>Bacteria</taxon>
        <taxon>Pseudomonadati</taxon>
        <taxon>Pseudomonadota</taxon>
        <taxon>Gammaproteobacteria</taxon>
        <taxon>Oceanospirillales</taxon>
        <taxon>Halomonadaceae</taxon>
        <taxon>Halovibrio</taxon>
    </lineage>
</organism>
<accession>A0A2A2FA93</accession>
<keyword evidence="1" id="KW-0732">Signal</keyword>
<feature type="domain" description="DUF6843" evidence="2">
    <location>
        <begin position="31"/>
        <end position="149"/>
    </location>
</feature>
<keyword evidence="4" id="KW-1185">Reference proteome</keyword>
<dbReference type="PROSITE" id="PS51257">
    <property type="entry name" value="PROKAR_LIPOPROTEIN"/>
    <property type="match status" value="1"/>
</dbReference>
<dbReference type="Pfam" id="PF20862">
    <property type="entry name" value="DUF6843"/>
    <property type="match status" value="1"/>
</dbReference>
<feature type="signal peptide" evidence="1">
    <location>
        <begin position="1"/>
        <end position="28"/>
    </location>
</feature>
<sequence length="186" mass="21009">MSTRISFATSTLTVISSLLALMTTGCSAEEQKSEIFLLPEGYQGTFYIVYNVPEGKRPTYEDGAPVYDIPEDGVLLTQADVTPSSVRSDKFFYESDDGLRESIDGRWTTSFDDTPEHRSDDQVYIFGEYLVEYGHSQDCRIYYSDFYVGTKSQALDQVGEFELFSEQGLGETPPEKVLEVCDEERN</sequence>
<evidence type="ECO:0000313" key="4">
    <source>
        <dbReference type="Proteomes" id="UP000218896"/>
    </source>
</evidence>
<dbReference type="RefSeq" id="WP_095616450.1">
    <property type="nucleotide sequence ID" value="NZ_NSKD01000001.1"/>
</dbReference>
<dbReference type="OrthoDB" id="980638at2"/>
<dbReference type="Proteomes" id="UP000218896">
    <property type="component" value="Unassembled WGS sequence"/>
</dbReference>
<evidence type="ECO:0000313" key="3">
    <source>
        <dbReference type="EMBL" id="PAU82356.1"/>
    </source>
</evidence>
<gene>
    <name evidence="3" type="ORF">CK501_04215</name>
</gene>
<dbReference type="AlphaFoldDB" id="A0A2A2FA93"/>
<evidence type="ECO:0000259" key="2">
    <source>
        <dbReference type="Pfam" id="PF20862"/>
    </source>
</evidence>
<feature type="chain" id="PRO_5012945909" description="DUF6843 domain-containing protein" evidence="1">
    <location>
        <begin position="29"/>
        <end position="186"/>
    </location>
</feature>
<proteinExistence type="predicted"/>
<comment type="caution">
    <text evidence="3">The sequence shown here is derived from an EMBL/GenBank/DDBJ whole genome shotgun (WGS) entry which is preliminary data.</text>
</comment>
<dbReference type="InterPro" id="IPR049293">
    <property type="entry name" value="DUF6843"/>
</dbReference>
<protein>
    <recommendedName>
        <fullName evidence="2">DUF6843 domain-containing protein</fullName>
    </recommendedName>
</protein>
<name>A0A2A2FA93_9GAMM</name>